<proteinExistence type="predicted"/>
<reference evidence="1 2" key="1">
    <citation type="submission" date="2017-04" db="EMBL/GenBank/DDBJ databases">
        <title>Genome sequencing of [Candida] sorbophila.</title>
        <authorList>
            <person name="Ahn J.O."/>
        </authorList>
    </citation>
    <scope>NUCLEOTIDE SEQUENCE [LARGE SCALE GENOMIC DNA]</scope>
    <source>
        <strain evidence="1 2">DS02</strain>
    </source>
</reference>
<comment type="caution">
    <text evidence="1">The sequence shown here is derived from an EMBL/GenBank/DDBJ whole genome shotgun (WGS) entry which is preliminary data.</text>
</comment>
<organism evidence="1 2">
    <name type="scientific">Wickerhamiella sorbophila</name>
    <dbReference type="NCBI Taxonomy" id="45607"/>
    <lineage>
        <taxon>Eukaryota</taxon>
        <taxon>Fungi</taxon>
        <taxon>Dikarya</taxon>
        <taxon>Ascomycota</taxon>
        <taxon>Saccharomycotina</taxon>
        <taxon>Dipodascomycetes</taxon>
        <taxon>Dipodascales</taxon>
        <taxon>Trichomonascaceae</taxon>
        <taxon>Wickerhamiella</taxon>
    </lineage>
</organism>
<dbReference type="GeneID" id="36517870"/>
<accession>A0A2T0FND4</accession>
<gene>
    <name evidence="1" type="ORF">B9G98_04122</name>
</gene>
<dbReference type="PANTHER" id="PTHR31061:SF24">
    <property type="entry name" value="LD22376P"/>
    <property type="match status" value="1"/>
</dbReference>
<evidence type="ECO:0000313" key="2">
    <source>
        <dbReference type="Proteomes" id="UP000238350"/>
    </source>
</evidence>
<dbReference type="RefSeq" id="XP_024666447.1">
    <property type="nucleotide sequence ID" value="XM_024810679.1"/>
</dbReference>
<evidence type="ECO:0000313" key="1">
    <source>
        <dbReference type="EMBL" id="PRT56502.1"/>
    </source>
</evidence>
<name>A0A2T0FND4_9ASCO</name>
<dbReference type="Proteomes" id="UP000238350">
    <property type="component" value="Unassembled WGS sequence"/>
</dbReference>
<dbReference type="OrthoDB" id="2149840at2759"/>
<protein>
    <submittedName>
        <fullName evidence="1">Uncharacterized protein</fullName>
    </submittedName>
</protein>
<dbReference type="PANTHER" id="PTHR31061">
    <property type="entry name" value="LD22376P"/>
    <property type="match status" value="1"/>
</dbReference>
<sequence>MDTVLFTPTRISGSVCYHYTVYFMNVTMRDPARDILRGLTFYEMEYTNHSDYLQHQAPGINGITYADTIFPTFLFVSGMGSRSTYRNIQTVGLGLSYNFLKQFDRSWVKSPQTITVRPFGVLQRIGLAGLVLKLAPNPARLESCAYPICAIALWMCLSYGMATDIRHPFKKAALSAQTKIDKFVLSSFGPHFTLYTPDLDPEGLLGTLMASVSMWFGAWVSENIVSYNDAFMTGLSLFSFGHMFSYAFPRTCPMNKPYWTLSFMLSTTGVSLLRYTFVKAAVPYFPSMLTKLLSATGKHTLLLFFASAVLDKVSVTAQVKRLVNKFVGGIAGDLISTTVINTGLASLAMMLG</sequence>
<dbReference type="EMBL" id="NDIQ01000022">
    <property type="protein sequence ID" value="PRT56502.1"/>
    <property type="molecule type" value="Genomic_DNA"/>
</dbReference>
<dbReference type="STRING" id="45607.A0A2T0FND4"/>
<dbReference type="AlphaFoldDB" id="A0A2T0FND4"/>
<keyword evidence="2" id="KW-1185">Reference proteome</keyword>